<evidence type="ECO:0000313" key="3">
    <source>
        <dbReference type="Proteomes" id="UP001589810"/>
    </source>
</evidence>
<feature type="transmembrane region" description="Helical" evidence="1">
    <location>
        <begin position="243"/>
        <end position="263"/>
    </location>
</feature>
<evidence type="ECO:0000313" key="2">
    <source>
        <dbReference type="EMBL" id="MFC0543160.1"/>
    </source>
</evidence>
<organism evidence="2 3">
    <name type="scientific">Kutzneria chonburiensis</name>
    <dbReference type="NCBI Taxonomy" id="1483604"/>
    <lineage>
        <taxon>Bacteria</taxon>
        <taxon>Bacillati</taxon>
        <taxon>Actinomycetota</taxon>
        <taxon>Actinomycetes</taxon>
        <taxon>Pseudonocardiales</taxon>
        <taxon>Pseudonocardiaceae</taxon>
        <taxon>Kutzneria</taxon>
    </lineage>
</organism>
<accession>A0ABV6MS68</accession>
<sequence>MMGIRPFWAVLAAVVSAVGWWESQQLINGGAMEIYVYGGLVLILLLPTAMALCLVRRRRLGRWTSVCFLAQALALVLWGLLMPATIEDRRLAPVAWLLGQSNLTDGAASALLVAAELMFVLWVLLIPVTALFAWQLEPATPGQDGSGLRPWQALALAVVGWPVWLGIHAVVPYQDLADFARSPWGWLPAAAIVLAVTLLGRDRLGLVTSKGFVAQALLLQVWALSATAKLLPGTAFLLSSALYTVLEAAWVLVVIWLALVAWIPERRPVLAEA</sequence>
<feature type="transmembrane region" description="Helical" evidence="1">
    <location>
        <begin position="67"/>
        <end position="86"/>
    </location>
</feature>
<comment type="caution">
    <text evidence="2">The sequence shown here is derived from an EMBL/GenBank/DDBJ whole genome shotgun (WGS) entry which is preliminary data.</text>
</comment>
<protein>
    <submittedName>
        <fullName evidence="2">Uncharacterized protein</fullName>
    </submittedName>
</protein>
<dbReference type="Proteomes" id="UP001589810">
    <property type="component" value="Unassembled WGS sequence"/>
</dbReference>
<name>A0ABV6MS68_9PSEU</name>
<gene>
    <name evidence="2" type="ORF">ACFFH7_16790</name>
</gene>
<keyword evidence="1" id="KW-1133">Transmembrane helix</keyword>
<feature type="transmembrane region" description="Helical" evidence="1">
    <location>
        <begin position="35"/>
        <end position="55"/>
    </location>
</feature>
<keyword evidence="3" id="KW-1185">Reference proteome</keyword>
<keyword evidence="1" id="KW-0472">Membrane</keyword>
<keyword evidence="1" id="KW-0812">Transmembrane</keyword>
<dbReference type="RefSeq" id="WP_273941555.1">
    <property type="nucleotide sequence ID" value="NZ_CP097263.1"/>
</dbReference>
<evidence type="ECO:0000256" key="1">
    <source>
        <dbReference type="SAM" id="Phobius"/>
    </source>
</evidence>
<feature type="transmembrane region" description="Helical" evidence="1">
    <location>
        <begin position="153"/>
        <end position="171"/>
    </location>
</feature>
<reference evidence="2 3" key="1">
    <citation type="submission" date="2024-09" db="EMBL/GenBank/DDBJ databases">
        <authorList>
            <person name="Sun Q."/>
            <person name="Mori K."/>
        </authorList>
    </citation>
    <scope>NUCLEOTIDE SEQUENCE [LARGE SCALE GENOMIC DNA]</scope>
    <source>
        <strain evidence="2 3">TBRC 1432</strain>
    </source>
</reference>
<feature type="transmembrane region" description="Helical" evidence="1">
    <location>
        <begin position="212"/>
        <end position="231"/>
    </location>
</feature>
<proteinExistence type="predicted"/>
<feature type="transmembrane region" description="Helical" evidence="1">
    <location>
        <begin position="106"/>
        <end position="132"/>
    </location>
</feature>
<feature type="transmembrane region" description="Helical" evidence="1">
    <location>
        <begin position="183"/>
        <end position="200"/>
    </location>
</feature>
<dbReference type="EMBL" id="JBHLUD010000004">
    <property type="protein sequence ID" value="MFC0543160.1"/>
    <property type="molecule type" value="Genomic_DNA"/>
</dbReference>